<keyword evidence="1" id="KW-0732">Signal</keyword>
<dbReference type="AlphaFoldDB" id="A0A558GRG8"/>
<comment type="caution">
    <text evidence="2">The sequence shown here is derived from an EMBL/GenBank/DDBJ whole genome shotgun (WGS) entry which is preliminary data.</text>
</comment>
<reference evidence="2 3" key="1">
    <citation type="submission" date="2019-07" db="EMBL/GenBank/DDBJ databases">
        <title>Diversity of Bacteria from Kongsfjorden, Arctic.</title>
        <authorList>
            <person name="Yu Y."/>
        </authorList>
    </citation>
    <scope>NUCLEOTIDE SEQUENCE [LARGE SCALE GENOMIC DNA]</scope>
    <source>
        <strain evidence="2 3">SM1928</strain>
    </source>
</reference>
<dbReference type="InterPro" id="IPR006059">
    <property type="entry name" value="SBP"/>
</dbReference>
<evidence type="ECO:0000313" key="2">
    <source>
        <dbReference type="EMBL" id="TVU59487.1"/>
    </source>
</evidence>
<evidence type="ECO:0000313" key="3">
    <source>
        <dbReference type="Proteomes" id="UP000316500"/>
    </source>
</evidence>
<dbReference type="InterPro" id="IPR050490">
    <property type="entry name" value="Bact_solute-bd_prot1"/>
</dbReference>
<dbReference type="EMBL" id="VNFK01000018">
    <property type="protein sequence ID" value="TVU59487.1"/>
    <property type="molecule type" value="Genomic_DNA"/>
</dbReference>
<dbReference type="OrthoDB" id="7918484at2"/>
<evidence type="ECO:0000256" key="1">
    <source>
        <dbReference type="SAM" id="SignalP"/>
    </source>
</evidence>
<feature type="signal peptide" evidence="1">
    <location>
        <begin position="1"/>
        <end position="27"/>
    </location>
</feature>
<dbReference type="Gene3D" id="3.40.190.10">
    <property type="entry name" value="Periplasmic binding protein-like II"/>
    <property type="match status" value="2"/>
</dbReference>
<dbReference type="PANTHER" id="PTHR43649:SF30">
    <property type="entry name" value="ABC TRANSPORTER SUBSTRATE-BINDING PROTEIN"/>
    <property type="match status" value="1"/>
</dbReference>
<accession>A0A558GRG8</accession>
<gene>
    <name evidence="2" type="ORF">FQP90_19005</name>
</gene>
<dbReference type="PANTHER" id="PTHR43649">
    <property type="entry name" value="ARABINOSE-BINDING PROTEIN-RELATED"/>
    <property type="match status" value="1"/>
</dbReference>
<dbReference type="Proteomes" id="UP000316500">
    <property type="component" value="Unassembled WGS sequence"/>
</dbReference>
<dbReference type="RefSeq" id="WP_144652633.1">
    <property type="nucleotide sequence ID" value="NZ_VNFK01000018.1"/>
</dbReference>
<protein>
    <submittedName>
        <fullName evidence="2">Extracellular solute-binding protein</fullName>
    </submittedName>
</protein>
<dbReference type="SUPFAM" id="SSF53850">
    <property type="entry name" value="Periplasmic binding protein-like II"/>
    <property type="match status" value="1"/>
</dbReference>
<organism evidence="2 3">
    <name type="scientific">Paenarthrobacter nitroguajacolicus</name>
    <name type="common">Arthrobacter nitroguajacolicus</name>
    <dbReference type="NCBI Taxonomy" id="211146"/>
    <lineage>
        <taxon>Bacteria</taxon>
        <taxon>Bacillati</taxon>
        <taxon>Actinomycetota</taxon>
        <taxon>Actinomycetes</taxon>
        <taxon>Micrococcales</taxon>
        <taxon>Micrococcaceae</taxon>
        <taxon>Paenarthrobacter</taxon>
    </lineage>
</organism>
<feature type="chain" id="PRO_5022115496" evidence="1">
    <location>
        <begin position="28"/>
        <end position="436"/>
    </location>
</feature>
<dbReference type="Pfam" id="PF01547">
    <property type="entry name" value="SBP_bac_1"/>
    <property type="match status" value="1"/>
</dbReference>
<sequence length="436" mass="46581">MKKTTTTHIPRRTVLGAAVVAAGLALSACGGGGTTPSGSSGSVELNFVFWGDANRAKMTEAALRIFEKKNPGITVKTEYQDSGPYADKLATRFAGGNPPDVLAMANRSLLEYAQRGTLADLKSFSELNLDKVPESTLSRGEVDGKLYGLATGVTTIGMVVNKTITDQAGVTIPDDKTWSWDDYAKFATEVTQKTGGKVYGAGYDVATETGPILLARQRGEDFYTKDNKLGVSEKTIEDWFQYSVDLRKSGGYPPAGFFEQIGGSPAQSYLAKGTVASQIIPINNFRGYNEAVEGEVVLLRIPGETTGERRGYSADPTMLWSIAAKSKHPKEAAKLVDFLTNDADGAAEVLTQRGVPINPEVAAAITPKLSADDKTFVDMMAAIQEDDLPPAYVYPKGASVVADTLKQLTTEVEFGRVSPADAAKTFMEKSNAAINK</sequence>
<dbReference type="PROSITE" id="PS51257">
    <property type="entry name" value="PROKAR_LIPOPROTEIN"/>
    <property type="match status" value="1"/>
</dbReference>
<name>A0A558GRG8_PAENT</name>
<proteinExistence type="predicted"/>